<sequence length="120" mass="12570">MSALKEPRPSLSKTSNPQGKGPSLLLQSASPRRAAQDASPGRGLPEEDSWGMVGEWLAERAAVGMNIILYRFVSRPAWAAAGTAARRDGLPSQTVRHGAVRCLDRGCAAPSQSSNGDADG</sequence>
<gene>
    <name evidence="2" type="ORF">Purlil1_1149</name>
</gene>
<dbReference type="Proteomes" id="UP001287286">
    <property type="component" value="Unassembled WGS sequence"/>
</dbReference>
<reference evidence="2 3" key="1">
    <citation type="journal article" date="2024" name="Microbiol. Resour. Announc.">
        <title>Genome annotations for the ascomycete fungi Trichoderma harzianum, Trichoderma aggressivum, and Purpureocillium lilacinum.</title>
        <authorList>
            <person name="Beijen E.P.W."/>
            <person name="Ohm R.A."/>
        </authorList>
    </citation>
    <scope>NUCLEOTIDE SEQUENCE [LARGE SCALE GENOMIC DNA]</scope>
    <source>
        <strain evidence="2 3">CBS 150709</strain>
    </source>
</reference>
<evidence type="ECO:0000313" key="2">
    <source>
        <dbReference type="EMBL" id="KAK4094544.1"/>
    </source>
</evidence>
<feature type="region of interest" description="Disordered" evidence="1">
    <location>
        <begin position="1"/>
        <end position="49"/>
    </location>
</feature>
<name>A0ABR0CDN4_PURLI</name>
<protein>
    <submittedName>
        <fullName evidence="2">Uncharacterized protein</fullName>
    </submittedName>
</protein>
<accession>A0ABR0CDN4</accession>
<evidence type="ECO:0000313" key="3">
    <source>
        <dbReference type="Proteomes" id="UP001287286"/>
    </source>
</evidence>
<dbReference type="EMBL" id="JAWRVI010000003">
    <property type="protein sequence ID" value="KAK4094544.1"/>
    <property type="molecule type" value="Genomic_DNA"/>
</dbReference>
<organism evidence="2 3">
    <name type="scientific">Purpureocillium lilacinum</name>
    <name type="common">Paecilomyces lilacinus</name>
    <dbReference type="NCBI Taxonomy" id="33203"/>
    <lineage>
        <taxon>Eukaryota</taxon>
        <taxon>Fungi</taxon>
        <taxon>Dikarya</taxon>
        <taxon>Ascomycota</taxon>
        <taxon>Pezizomycotina</taxon>
        <taxon>Sordariomycetes</taxon>
        <taxon>Hypocreomycetidae</taxon>
        <taxon>Hypocreales</taxon>
        <taxon>Ophiocordycipitaceae</taxon>
        <taxon>Purpureocillium</taxon>
    </lineage>
</organism>
<proteinExistence type="predicted"/>
<keyword evidence="3" id="KW-1185">Reference proteome</keyword>
<evidence type="ECO:0000256" key="1">
    <source>
        <dbReference type="SAM" id="MobiDB-lite"/>
    </source>
</evidence>
<comment type="caution">
    <text evidence="2">The sequence shown here is derived from an EMBL/GenBank/DDBJ whole genome shotgun (WGS) entry which is preliminary data.</text>
</comment>